<evidence type="ECO:0000256" key="2">
    <source>
        <dbReference type="ARBA" id="ARBA00022723"/>
    </source>
</evidence>
<dbReference type="Proteomes" id="UP001589628">
    <property type="component" value="Unassembled WGS sequence"/>
</dbReference>
<comment type="caution">
    <text evidence="4">The sequence shown here is derived from an EMBL/GenBank/DDBJ whole genome shotgun (WGS) entry which is preliminary data.</text>
</comment>
<gene>
    <name evidence="4" type="ORF">ACFFLH_01730</name>
</gene>
<dbReference type="PROSITE" id="PS01137">
    <property type="entry name" value="TATD_1"/>
    <property type="match status" value="1"/>
</dbReference>
<dbReference type="Gene3D" id="3.20.20.140">
    <property type="entry name" value="Metal-dependent hydrolases"/>
    <property type="match status" value="1"/>
</dbReference>
<proteinExistence type="inferred from homology"/>
<dbReference type="PANTHER" id="PTHR46124:SF2">
    <property type="entry name" value="D-AMINOACYL-TRNA DEACYLASE"/>
    <property type="match status" value="1"/>
</dbReference>
<dbReference type="PANTHER" id="PTHR46124">
    <property type="entry name" value="D-AMINOACYL-TRNA DEACYLASE"/>
    <property type="match status" value="1"/>
</dbReference>
<reference evidence="4 5" key="1">
    <citation type="submission" date="2024-09" db="EMBL/GenBank/DDBJ databases">
        <authorList>
            <person name="Sun Q."/>
            <person name="Mori K."/>
        </authorList>
    </citation>
    <scope>NUCLEOTIDE SEQUENCE [LARGE SCALE GENOMIC DNA]</scope>
    <source>
        <strain evidence="4 5">ATCC 51285</strain>
    </source>
</reference>
<keyword evidence="3 4" id="KW-0378">Hydrolase</keyword>
<dbReference type="InterPro" id="IPR018228">
    <property type="entry name" value="DNase_TatD-rel_CS"/>
</dbReference>
<dbReference type="NCBIfam" id="TIGR00010">
    <property type="entry name" value="YchF/TatD family DNA exonuclease"/>
    <property type="match status" value="1"/>
</dbReference>
<evidence type="ECO:0000313" key="4">
    <source>
        <dbReference type="EMBL" id="MFB9885133.1"/>
    </source>
</evidence>
<dbReference type="EMBL" id="JBHLZN010000001">
    <property type="protein sequence ID" value="MFB9885133.1"/>
    <property type="molecule type" value="Genomic_DNA"/>
</dbReference>
<dbReference type="GO" id="GO:0016787">
    <property type="term" value="F:hydrolase activity"/>
    <property type="evidence" value="ECO:0007669"/>
    <property type="project" value="UniProtKB-KW"/>
</dbReference>
<dbReference type="PROSITE" id="PS01091">
    <property type="entry name" value="TATD_3"/>
    <property type="match status" value="1"/>
</dbReference>
<accession>A0ABV5Z919</accession>
<sequence length="257" mass="28655">MQLVDSHCHLDRLDLSQRPGGVDEVLAAARARQVKRFLCVGVDLESFAQVRHLAEQHEDVYASVGVHPLHPAQLDEQLLRQYADHHKVVALGEMGLDYYYAKTADEQAAQRQLFAAQLRVAAELAKPVIVHTRDARADTLALLAEAQLPAAGVLHCFTESWEMAEAALALGFYISFSGIISFRNADALRAVVEKVPLDRLLIETDAPYLTPAPHRGRPNEPQYVYEVAEWVAKLQCCSIEQVAMQTSANFNRLFQLD</sequence>
<dbReference type="Pfam" id="PF01026">
    <property type="entry name" value="TatD_DNase"/>
    <property type="match status" value="1"/>
</dbReference>
<dbReference type="CDD" id="cd01310">
    <property type="entry name" value="TatD_DNAse"/>
    <property type="match status" value="1"/>
</dbReference>
<evidence type="ECO:0000256" key="1">
    <source>
        <dbReference type="ARBA" id="ARBA00009275"/>
    </source>
</evidence>
<dbReference type="RefSeq" id="WP_027313259.1">
    <property type="nucleotide sequence ID" value="NZ_JBHLZN010000001.1"/>
</dbReference>
<dbReference type="PIRSF" id="PIRSF005902">
    <property type="entry name" value="DNase_TatD"/>
    <property type="match status" value="1"/>
</dbReference>
<name>A0ABV5Z919_9GAMM</name>
<dbReference type="EC" id="3.1.-.-" evidence="4"/>
<dbReference type="InterPro" id="IPR032466">
    <property type="entry name" value="Metal_Hydrolase"/>
</dbReference>
<dbReference type="InterPro" id="IPR001130">
    <property type="entry name" value="TatD-like"/>
</dbReference>
<evidence type="ECO:0000256" key="3">
    <source>
        <dbReference type="ARBA" id="ARBA00022801"/>
    </source>
</evidence>
<dbReference type="SUPFAM" id="SSF51556">
    <property type="entry name" value="Metallo-dependent hydrolases"/>
    <property type="match status" value="1"/>
</dbReference>
<organism evidence="4 5">
    <name type="scientific">Balneatrix alpica</name>
    <dbReference type="NCBI Taxonomy" id="75684"/>
    <lineage>
        <taxon>Bacteria</taxon>
        <taxon>Pseudomonadati</taxon>
        <taxon>Pseudomonadota</taxon>
        <taxon>Gammaproteobacteria</taxon>
        <taxon>Oceanospirillales</taxon>
        <taxon>Balneatrichaceae</taxon>
        <taxon>Balneatrix</taxon>
    </lineage>
</organism>
<keyword evidence="5" id="KW-1185">Reference proteome</keyword>
<dbReference type="InterPro" id="IPR015991">
    <property type="entry name" value="TatD/YcfH-like"/>
</dbReference>
<evidence type="ECO:0000313" key="5">
    <source>
        <dbReference type="Proteomes" id="UP001589628"/>
    </source>
</evidence>
<comment type="similarity">
    <text evidence="1">Belongs to the metallo-dependent hydrolases superfamily. TatD-type hydrolase family.</text>
</comment>
<keyword evidence="2" id="KW-0479">Metal-binding</keyword>
<protein>
    <submittedName>
        <fullName evidence="4">TatD family hydrolase</fullName>
        <ecNumber evidence="4">3.1.-.-</ecNumber>
    </submittedName>
</protein>